<name>A0ABW4KT94_9BURK</name>
<dbReference type="PROSITE" id="PS51257">
    <property type="entry name" value="PROKAR_LIPOPROTEIN"/>
    <property type="match status" value="1"/>
</dbReference>
<evidence type="ECO:0008006" key="5">
    <source>
        <dbReference type="Google" id="ProtNLM"/>
    </source>
</evidence>
<feature type="chain" id="PRO_5046991099" description="Lipoprotein" evidence="2">
    <location>
        <begin position="37"/>
        <end position="120"/>
    </location>
</feature>
<feature type="region of interest" description="Disordered" evidence="1">
    <location>
        <begin position="87"/>
        <end position="120"/>
    </location>
</feature>
<feature type="signal peptide" evidence="2">
    <location>
        <begin position="1"/>
        <end position="36"/>
    </location>
</feature>
<keyword evidence="2" id="KW-0732">Signal</keyword>
<evidence type="ECO:0000313" key="3">
    <source>
        <dbReference type="EMBL" id="MFD1711185.1"/>
    </source>
</evidence>
<feature type="compositionally biased region" description="Pro residues" evidence="1">
    <location>
        <begin position="110"/>
        <end position="120"/>
    </location>
</feature>
<evidence type="ECO:0000313" key="4">
    <source>
        <dbReference type="Proteomes" id="UP001597304"/>
    </source>
</evidence>
<organism evidence="3 4">
    <name type="scientific">Ottowia flava</name>
    <dbReference type="NCBI Taxonomy" id="2675430"/>
    <lineage>
        <taxon>Bacteria</taxon>
        <taxon>Pseudomonadati</taxon>
        <taxon>Pseudomonadota</taxon>
        <taxon>Betaproteobacteria</taxon>
        <taxon>Burkholderiales</taxon>
        <taxon>Comamonadaceae</taxon>
        <taxon>Ottowia</taxon>
    </lineage>
</organism>
<evidence type="ECO:0000256" key="1">
    <source>
        <dbReference type="SAM" id="MobiDB-lite"/>
    </source>
</evidence>
<accession>A0ABW4KT94</accession>
<keyword evidence="4" id="KW-1185">Reference proteome</keyword>
<dbReference type="RefSeq" id="WP_147913960.1">
    <property type="nucleotide sequence ID" value="NZ_JBHUEJ010000021.1"/>
</dbReference>
<comment type="caution">
    <text evidence="3">The sequence shown here is derived from an EMBL/GenBank/DDBJ whole genome shotgun (WGS) entry which is preliminary data.</text>
</comment>
<gene>
    <name evidence="3" type="ORF">ACFSF0_11235</name>
</gene>
<reference evidence="4" key="1">
    <citation type="journal article" date="2019" name="Int. J. Syst. Evol. Microbiol.">
        <title>The Global Catalogue of Microorganisms (GCM) 10K type strain sequencing project: providing services to taxonomists for standard genome sequencing and annotation.</title>
        <authorList>
            <consortium name="The Broad Institute Genomics Platform"/>
            <consortium name="The Broad Institute Genome Sequencing Center for Infectious Disease"/>
            <person name="Wu L."/>
            <person name="Ma J."/>
        </authorList>
    </citation>
    <scope>NUCLEOTIDE SEQUENCE [LARGE SCALE GENOMIC DNA]</scope>
    <source>
        <strain evidence="4">LMG 29247</strain>
    </source>
</reference>
<dbReference type="EMBL" id="JBHUEJ010000021">
    <property type="protein sequence ID" value="MFD1711185.1"/>
    <property type="molecule type" value="Genomic_DNA"/>
</dbReference>
<protein>
    <recommendedName>
        <fullName evidence="5">Lipoprotein</fullName>
    </recommendedName>
</protein>
<evidence type="ECO:0000256" key="2">
    <source>
        <dbReference type="SAM" id="SignalP"/>
    </source>
</evidence>
<sequence>MNRPCAPHTSAAHLTRAAAVGACLALAISSTGCAVASATAGAAISVTGAVVSTGIGLTGKAIGAGIDAASSPSGSDRSGIVVRERISDAPADATNHSAAATACRPATGDAPPPPGQPACR</sequence>
<dbReference type="Proteomes" id="UP001597304">
    <property type="component" value="Unassembled WGS sequence"/>
</dbReference>
<proteinExistence type="predicted"/>
<feature type="compositionally biased region" description="Low complexity" evidence="1">
    <location>
        <begin position="88"/>
        <end position="102"/>
    </location>
</feature>